<protein>
    <submittedName>
        <fullName evidence="1">DUF3891 family protein</fullName>
    </submittedName>
</protein>
<reference evidence="1 2" key="1">
    <citation type="submission" date="2023-08" db="EMBL/GenBank/DDBJ databases">
        <title>Nocardioides seae sp. nov., a bacterium isolated from a soil.</title>
        <authorList>
            <person name="Wang X."/>
        </authorList>
    </citation>
    <scope>NUCLEOTIDE SEQUENCE [LARGE SCALE GENOMIC DNA]</scope>
    <source>
        <strain evidence="1 2">YZH12</strain>
    </source>
</reference>
<name>A0ABU3PWJ8_9ACTN</name>
<dbReference type="EMBL" id="JAVYII010000004">
    <property type="protein sequence ID" value="MDT9593605.1"/>
    <property type="molecule type" value="Genomic_DNA"/>
</dbReference>
<organism evidence="1 2">
    <name type="scientific">Nocardioides imazamoxiresistens</name>
    <dbReference type="NCBI Taxonomy" id="3231893"/>
    <lineage>
        <taxon>Bacteria</taxon>
        <taxon>Bacillati</taxon>
        <taxon>Actinomycetota</taxon>
        <taxon>Actinomycetes</taxon>
        <taxon>Propionibacteriales</taxon>
        <taxon>Nocardioidaceae</taxon>
        <taxon>Nocardioides</taxon>
    </lineage>
</organism>
<evidence type="ECO:0000313" key="1">
    <source>
        <dbReference type="EMBL" id="MDT9593605.1"/>
    </source>
</evidence>
<gene>
    <name evidence="1" type="ORF">RDV89_11045</name>
</gene>
<dbReference type="RefSeq" id="WP_315733099.1">
    <property type="nucleotide sequence ID" value="NZ_JAVYII010000004.1"/>
</dbReference>
<sequence>MIVNRTGGDIELIHQVEHGRIAGELAERWGGGVFAAPSPVPAVALAAAKHDEGWRSFDGALLFDELERRPLHFLDIDIDRHIPLYAAGVEKVSMLDAYAGLLVGMHWSGIYRGRWQRPRAGSRLERTPEDRARQAAVVRAEEERWIGVREEVWTEQEPRALFETRLWHHFELLQVWDLLSLFLCVVPDEPAPREPVVPWGPQLTGVDHRSESVRLPAVGLGPGGERRQLVARVDAPGVVVVDPFPFLASFDVHVEAQVLPDRGWTRGEAVAHLARQPMRTKTWRVAPVPR</sequence>
<accession>A0ABU3PWJ8</accession>
<proteinExistence type="predicted"/>
<keyword evidence="2" id="KW-1185">Reference proteome</keyword>
<dbReference type="InterPro" id="IPR024992">
    <property type="entry name" value="DUF3891"/>
</dbReference>
<comment type="caution">
    <text evidence="1">The sequence shown here is derived from an EMBL/GenBank/DDBJ whole genome shotgun (WGS) entry which is preliminary data.</text>
</comment>
<dbReference type="Pfam" id="PF13030">
    <property type="entry name" value="DUF3891"/>
    <property type="match status" value="1"/>
</dbReference>
<dbReference type="Proteomes" id="UP001268542">
    <property type="component" value="Unassembled WGS sequence"/>
</dbReference>
<evidence type="ECO:0000313" key="2">
    <source>
        <dbReference type="Proteomes" id="UP001268542"/>
    </source>
</evidence>